<name>A0ABY7E3V7_MYAAR</name>
<proteinExistence type="predicted"/>
<reference evidence="2" key="1">
    <citation type="submission" date="2022-11" db="EMBL/GenBank/DDBJ databases">
        <title>Centuries of genome instability and evolution in soft-shell clam transmissible cancer (bioRxiv).</title>
        <authorList>
            <person name="Hart S.F.M."/>
            <person name="Yonemitsu M.A."/>
            <person name="Giersch R.M."/>
            <person name="Beal B.F."/>
            <person name="Arriagada G."/>
            <person name="Davis B.W."/>
            <person name="Ostrander E.A."/>
            <person name="Goff S.P."/>
            <person name="Metzger M.J."/>
        </authorList>
    </citation>
    <scope>NUCLEOTIDE SEQUENCE</scope>
    <source>
        <strain evidence="2">MELC-2E11</strain>
        <tissue evidence="2">Siphon/mantle</tissue>
    </source>
</reference>
<feature type="compositionally biased region" description="Acidic residues" evidence="1">
    <location>
        <begin position="1"/>
        <end position="19"/>
    </location>
</feature>
<keyword evidence="3" id="KW-1185">Reference proteome</keyword>
<gene>
    <name evidence="2" type="ORF">MAR_020039</name>
</gene>
<protein>
    <submittedName>
        <fullName evidence="2">Uncharacterized protein</fullName>
    </submittedName>
</protein>
<evidence type="ECO:0000256" key="1">
    <source>
        <dbReference type="SAM" id="MobiDB-lite"/>
    </source>
</evidence>
<evidence type="ECO:0000313" key="3">
    <source>
        <dbReference type="Proteomes" id="UP001164746"/>
    </source>
</evidence>
<feature type="region of interest" description="Disordered" evidence="1">
    <location>
        <begin position="1"/>
        <end position="21"/>
    </location>
</feature>
<accession>A0ABY7E3V7</accession>
<sequence>MDDDDENETEIPEDDDEEVALEKVGGVETEEVMGAAGIEVDAIHIEISKGETTSRIKIVEVAVYAAVAADAKKFETLVNITTNHI</sequence>
<evidence type="ECO:0000313" key="2">
    <source>
        <dbReference type="EMBL" id="WAR04670.1"/>
    </source>
</evidence>
<dbReference type="EMBL" id="CP111016">
    <property type="protein sequence ID" value="WAR04670.1"/>
    <property type="molecule type" value="Genomic_DNA"/>
</dbReference>
<organism evidence="2 3">
    <name type="scientific">Mya arenaria</name>
    <name type="common">Soft-shell clam</name>
    <dbReference type="NCBI Taxonomy" id="6604"/>
    <lineage>
        <taxon>Eukaryota</taxon>
        <taxon>Metazoa</taxon>
        <taxon>Spiralia</taxon>
        <taxon>Lophotrochozoa</taxon>
        <taxon>Mollusca</taxon>
        <taxon>Bivalvia</taxon>
        <taxon>Autobranchia</taxon>
        <taxon>Heteroconchia</taxon>
        <taxon>Euheterodonta</taxon>
        <taxon>Imparidentia</taxon>
        <taxon>Neoheterodontei</taxon>
        <taxon>Myida</taxon>
        <taxon>Myoidea</taxon>
        <taxon>Myidae</taxon>
        <taxon>Mya</taxon>
    </lineage>
</organism>
<dbReference type="Proteomes" id="UP001164746">
    <property type="component" value="Chromosome 5"/>
</dbReference>